<comment type="caution">
    <text evidence="1">The sequence shown here is derived from an EMBL/GenBank/DDBJ whole genome shotgun (WGS) entry which is preliminary data.</text>
</comment>
<name>A0ACC0WVS9_9STRA</name>
<accession>A0ACC0WVS9</accession>
<dbReference type="Proteomes" id="UP001163321">
    <property type="component" value="Chromosome 1"/>
</dbReference>
<gene>
    <name evidence="1" type="ORF">PsorP6_001706</name>
</gene>
<sequence>MVFRHKSHNKSWSDLFRHDRDKIRTTAYVACARVPVESADSESRPCVTHWGDTADESSVDSRDKSGPRSAAVRASGRDAPDTVRLVHEIDIIDTFCNVVCCTVRNNIHVLVQAPNLIPGIRPFAVGETSIDAIPRVTPDLEPIVDALASALVDKETEELENRPILVLPRAIVCPEHQVP</sequence>
<keyword evidence="2" id="KW-1185">Reference proteome</keyword>
<evidence type="ECO:0000313" key="2">
    <source>
        <dbReference type="Proteomes" id="UP001163321"/>
    </source>
</evidence>
<reference evidence="1 2" key="1">
    <citation type="journal article" date="2022" name="bioRxiv">
        <title>The genome of the oomycete Peronosclerospora sorghi, a cosmopolitan pathogen of maize and sorghum, is inflated with dispersed pseudogenes.</title>
        <authorList>
            <person name="Fletcher K."/>
            <person name="Martin F."/>
            <person name="Isakeit T."/>
            <person name="Cavanaugh K."/>
            <person name="Magill C."/>
            <person name="Michelmore R."/>
        </authorList>
    </citation>
    <scope>NUCLEOTIDE SEQUENCE [LARGE SCALE GENOMIC DNA]</scope>
    <source>
        <strain evidence="1">P6</strain>
    </source>
</reference>
<organism evidence="1 2">
    <name type="scientific">Peronosclerospora sorghi</name>
    <dbReference type="NCBI Taxonomy" id="230839"/>
    <lineage>
        <taxon>Eukaryota</taxon>
        <taxon>Sar</taxon>
        <taxon>Stramenopiles</taxon>
        <taxon>Oomycota</taxon>
        <taxon>Peronosporomycetes</taxon>
        <taxon>Peronosporales</taxon>
        <taxon>Peronosporaceae</taxon>
        <taxon>Peronosclerospora</taxon>
    </lineage>
</organism>
<dbReference type="EMBL" id="CM047580">
    <property type="protein sequence ID" value="KAI9922482.1"/>
    <property type="molecule type" value="Genomic_DNA"/>
</dbReference>
<evidence type="ECO:0000313" key="1">
    <source>
        <dbReference type="EMBL" id="KAI9922482.1"/>
    </source>
</evidence>
<protein>
    <submittedName>
        <fullName evidence="1">Uncharacterized protein</fullName>
    </submittedName>
</protein>
<proteinExistence type="predicted"/>